<accession>I8RKB8</accession>
<keyword evidence="5" id="KW-0560">Oxidoreductase</keyword>
<keyword evidence="4" id="KW-0521">NADP</keyword>
<dbReference type="InterPro" id="IPR013785">
    <property type="entry name" value="Aldolase_TIM"/>
</dbReference>
<dbReference type="GO" id="GO:0050661">
    <property type="term" value="F:NADP binding"/>
    <property type="evidence" value="ECO:0007669"/>
    <property type="project" value="InterPro"/>
</dbReference>
<reference evidence="7 8" key="1">
    <citation type="journal article" date="2012" name="J. Bacteriol.">
        <title>Draft Genome Sequences for Two Metal-Reducing Pelosinus fermentans Strains Isolated from a Cr(VI)-Contaminated Site and for Type Strain R7.</title>
        <authorList>
            <person name="Brown S.D."/>
            <person name="Podar M."/>
            <person name="Klingeman D.M."/>
            <person name="Johnson C.M."/>
            <person name="Yang Z.K."/>
            <person name="Utturkar S.M."/>
            <person name="Land M.L."/>
            <person name="Mosher J.J."/>
            <person name="Hurt R.A.Jr."/>
            <person name="Phelps T.J."/>
            <person name="Palumbo A.V."/>
            <person name="Arkin A.P."/>
            <person name="Hazen T.C."/>
            <person name="Elias D.A."/>
        </authorList>
    </citation>
    <scope>NUCLEOTIDE SEQUENCE [LARGE SCALE GENOMIC DNA]</scope>
    <source>
        <strain evidence="7 8">B4</strain>
    </source>
</reference>
<evidence type="ECO:0000256" key="5">
    <source>
        <dbReference type="ARBA" id="ARBA00023002"/>
    </source>
</evidence>
<evidence type="ECO:0000256" key="3">
    <source>
        <dbReference type="ARBA" id="ARBA00022643"/>
    </source>
</evidence>
<dbReference type="GO" id="GO:0010181">
    <property type="term" value="F:FMN binding"/>
    <property type="evidence" value="ECO:0007669"/>
    <property type="project" value="InterPro"/>
</dbReference>
<feature type="domain" description="NADH:flavin oxidoreductase/NADH oxidase N-terminal" evidence="6">
    <location>
        <begin position="136"/>
        <end position="324"/>
    </location>
</feature>
<dbReference type="SUPFAM" id="SSF51395">
    <property type="entry name" value="FMN-linked oxidoreductases"/>
    <property type="match status" value="1"/>
</dbReference>
<evidence type="ECO:0000256" key="2">
    <source>
        <dbReference type="ARBA" id="ARBA00022630"/>
    </source>
</evidence>
<organism evidence="7 8">
    <name type="scientific">Pelosinus fermentans B4</name>
    <dbReference type="NCBI Taxonomy" id="1149862"/>
    <lineage>
        <taxon>Bacteria</taxon>
        <taxon>Bacillati</taxon>
        <taxon>Bacillota</taxon>
        <taxon>Negativicutes</taxon>
        <taxon>Selenomonadales</taxon>
        <taxon>Sporomusaceae</taxon>
        <taxon>Pelosinus</taxon>
    </lineage>
</organism>
<dbReference type="AlphaFoldDB" id="I8RKB8"/>
<proteinExistence type="predicted"/>
<evidence type="ECO:0000259" key="6">
    <source>
        <dbReference type="Pfam" id="PF00724"/>
    </source>
</evidence>
<protein>
    <submittedName>
        <fullName evidence="7">NADH:flavin oxidoreductase/NADH oxidase</fullName>
    </submittedName>
</protein>
<dbReference type="PANTHER" id="PTHR43303:SF4">
    <property type="entry name" value="NADPH DEHYDROGENASE C23G7.10C-RELATED"/>
    <property type="match status" value="1"/>
</dbReference>
<dbReference type="Pfam" id="PF00724">
    <property type="entry name" value="Oxidored_FMN"/>
    <property type="match status" value="2"/>
</dbReference>
<dbReference type="PANTHER" id="PTHR43303">
    <property type="entry name" value="NADPH DEHYDROGENASE C23G7.10C-RELATED"/>
    <property type="match status" value="1"/>
</dbReference>
<dbReference type="OrthoDB" id="9772736at2"/>
<evidence type="ECO:0000256" key="1">
    <source>
        <dbReference type="ARBA" id="ARBA00001917"/>
    </source>
</evidence>
<feature type="domain" description="NADH:flavin oxidoreductase/NADH oxidase N-terminal" evidence="6">
    <location>
        <begin position="39"/>
        <end position="130"/>
    </location>
</feature>
<comment type="caution">
    <text evidence="7">The sequence shown here is derived from an EMBL/GenBank/DDBJ whole genome shotgun (WGS) entry which is preliminary data.</text>
</comment>
<dbReference type="Proteomes" id="UP000004324">
    <property type="component" value="Unassembled WGS sequence"/>
</dbReference>
<dbReference type="GO" id="GO:0003959">
    <property type="term" value="F:NADPH dehydrogenase activity"/>
    <property type="evidence" value="ECO:0007669"/>
    <property type="project" value="InterPro"/>
</dbReference>
<dbReference type="CDD" id="cd02803">
    <property type="entry name" value="OYE_like_FMN_family"/>
    <property type="match status" value="1"/>
</dbReference>
<dbReference type="InterPro" id="IPR044152">
    <property type="entry name" value="YqjM-like"/>
</dbReference>
<evidence type="ECO:0000313" key="7">
    <source>
        <dbReference type="EMBL" id="EIW20608.1"/>
    </source>
</evidence>
<evidence type="ECO:0000256" key="4">
    <source>
        <dbReference type="ARBA" id="ARBA00022857"/>
    </source>
</evidence>
<sequence>MIHISMYLRFDVIVYIICDTYHIEMGYACMVKVSDEIIIRGKKIKNRIVMPPMVCFSFKGDNGGMYGEQYVDHYTKRAKGGTGLIIVQATPVAGAAEQLGVWSDEQMKPLEKIAQNCHSYGSTVMMQLSCGDVDINELSQEQIHKMQSDCIAAAARAIQAGFDGVEYHFVHGYTLCRFLDPTFNQRNDCYGGALENRMRFLMEIMEQIRDAVGEEAIVSVRMGGNIPDVAGAIDVVKAFEELGIDLLHVSFGMKEPVGDVPAEFKCSTIVFNGSEIKKHVTIPVIAVSEIFTAEQANFLIENDYVDFAAVGRGIYADENWANKVLAKEPIRQCRNCGGSIRKCLWFTDHTKCPAKKIS</sequence>
<dbReference type="EMBL" id="AKVJ01000006">
    <property type="protein sequence ID" value="EIW20608.1"/>
    <property type="molecule type" value="Genomic_DNA"/>
</dbReference>
<comment type="cofactor">
    <cofactor evidence="1">
        <name>FMN</name>
        <dbReference type="ChEBI" id="CHEBI:58210"/>
    </cofactor>
</comment>
<gene>
    <name evidence="7" type="ORF">FB4_2227</name>
</gene>
<keyword evidence="2" id="KW-0285">Flavoprotein</keyword>
<dbReference type="InterPro" id="IPR001155">
    <property type="entry name" value="OxRdtase_FMN_N"/>
</dbReference>
<name>I8RKB8_9FIRM</name>
<dbReference type="Gene3D" id="3.20.20.70">
    <property type="entry name" value="Aldolase class I"/>
    <property type="match status" value="1"/>
</dbReference>
<keyword evidence="8" id="KW-1185">Reference proteome</keyword>
<dbReference type="PATRIC" id="fig|1149862.3.peg.503"/>
<keyword evidence="3" id="KW-0288">FMN</keyword>
<evidence type="ECO:0000313" key="8">
    <source>
        <dbReference type="Proteomes" id="UP000004324"/>
    </source>
</evidence>